<comment type="subunit">
    <text evidence="5 7">Monomer.</text>
</comment>
<keyword evidence="5" id="KW-0963">Cytoplasm</keyword>
<keyword evidence="1 5" id="KW-0808">Transferase</keyword>
<keyword evidence="4 5" id="KW-0418">Kinase</keyword>
<dbReference type="UniPathway" id="UPA00588">
    <property type="reaction ID" value="UER00649"/>
</dbReference>
<evidence type="ECO:0000256" key="7">
    <source>
        <dbReference type="RuleBase" id="RU003331"/>
    </source>
</evidence>
<dbReference type="GO" id="GO:0005524">
    <property type="term" value="F:ATP binding"/>
    <property type="evidence" value="ECO:0007669"/>
    <property type="project" value="UniProtKB-UniRule"/>
</dbReference>
<evidence type="ECO:0000256" key="4">
    <source>
        <dbReference type="ARBA" id="ARBA00022777"/>
    </source>
</evidence>
<feature type="binding site" evidence="5">
    <location>
        <position position="148"/>
    </location>
    <ligand>
        <name>AMP</name>
        <dbReference type="ChEBI" id="CHEBI:456215"/>
    </ligand>
</feature>
<keyword evidence="2 5" id="KW-0545">Nucleotide biosynthesis</keyword>
<dbReference type="PRINTS" id="PR00094">
    <property type="entry name" value="ADENYLTKNASE"/>
</dbReference>
<feature type="binding site" evidence="5">
    <location>
        <position position="189"/>
    </location>
    <ligand>
        <name>ATP</name>
        <dbReference type="ChEBI" id="CHEBI:30616"/>
    </ligand>
</feature>
<protein>
    <recommendedName>
        <fullName evidence="5 7">Adenylate kinase</fullName>
        <shortName evidence="5">AK</shortName>
        <ecNumber evidence="5 7">2.7.4.3</ecNumber>
    </recommendedName>
    <alternativeName>
        <fullName evidence="5">ATP-AMP transphosphorylase</fullName>
    </alternativeName>
    <alternativeName>
        <fullName evidence="5">ATP:AMP phosphotransferase</fullName>
    </alternativeName>
    <alternativeName>
        <fullName evidence="5">Adenylate monophosphate kinase</fullName>
    </alternativeName>
</protein>
<evidence type="ECO:0000256" key="3">
    <source>
        <dbReference type="ARBA" id="ARBA00022741"/>
    </source>
</evidence>
<comment type="caution">
    <text evidence="8">The sequence shown here is derived from an EMBL/GenBank/DDBJ whole genome shotgun (WGS) entry which is preliminary data.</text>
</comment>
<dbReference type="AlphaFoldDB" id="A0A1F6DCL3"/>
<evidence type="ECO:0000256" key="2">
    <source>
        <dbReference type="ARBA" id="ARBA00022727"/>
    </source>
</evidence>
<proteinExistence type="inferred from homology"/>
<evidence type="ECO:0000256" key="5">
    <source>
        <dbReference type="HAMAP-Rule" id="MF_00235"/>
    </source>
</evidence>
<sequence>MPSHTTHTAPRTIIFFGPQGSGKGTQIALLEENLRAVDPKRQVINIQTGRRFRGLAARGEGYTENALSETLDTGALQPLFLSVTLWGDAMRTHLTPDHHLLIDGFPRTVAEATVLESALTFYKRNEVIIIHLVTPDDVVRARMQYRARHDDTPESIEARLRWYHDDTEKLLAYYHNREGTKILNIDGTKTIEEIQKNICKALGI</sequence>
<gene>
    <name evidence="5" type="primary">adk</name>
    <name evidence="8" type="ORF">A3C89_01990</name>
</gene>
<evidence type="ECO:0000256" key="1">
    <source>
        <dbReference type="ARBA" id="ARBA00022679"/>
    </source>
</evidence>
<keyword evidence="3 5" id="KW-0547">Nucleotide-binding</keyword>
<accession>A0A1F6DCL3</accession>
<comment type="catalytic activity">
    <reaction evidence="5 7">
        <text>AMP + ATP = 2 ADP</text>
        <dbReference type="Rhea" id="RHEA:12973"/>
        <dbReference type="ChEBI" id="CHEBI:30616"/>
        <dbReference type="ChEBI" id="CHEBI:456215"/>
        <dbReference type="ChEBI" id="CHEBI:456216"/>
        <dbReference type="EC" id="2.7.4.3"/>
    </reaction>
</comment>
<dbReference type="EMBL" id="MFLF01000020">
    <property type="protein sequence ID" value="OGG59156.1"/>
    <property type="molecule type" value="Genomic_DNA"/>
</dbReference>
<comment type="pathway">
    <text evidence="5">Purine metabolism; AMP biosynthesis via salvage pathway; AMP from ADP: step 1/1.</text>
</comment>
<comment type="function">
    <text evidence="5">Catalyzes the reversible transfer of the terminal phosphate group between ATP and AMP. Plays an important role in cellular energy homeostasis and in adenine nucleotide metabolism.</text>
</comment>
<dbReference type="HAMAP" id="MF_00235">
    <property type="entry name" value="Adenylate_kinase_Adk"/>
    <property type="match status" value="1"/>
</dbReference>
<dbReference type="SUPFAM" id="SSF52540">
    <property type="entry name" value="P-loop containing nucleoside triphosphate hydrolases"/>
    <property type="match status" value="1"/>
</dbReference>
<evidence type="ECO:0000313" key="8">
    <source>
        <dbReference type="EMBL" id="OGG59156.1"/>
    </source>
</evidence>
<dbReference type="Gene3D" id="3.40.50.300">
    <property type="entry name" value="P-loop containing nucleotide triphosphate hydrolases"/>
    <property type="match status" value="1"/>
</dbReference>
<dbReference type="Proteomes" id="UP000178794">
    <property type="component" value="Unassembled WGS sequence"/>
</dbReference>
<comment type="caution">
    <text evidence="5">Lacks conserved residue(s) required for the propagation of feature annotation.</text>
</comment>
<feature type="binding site" evidence="5">
    <location>
        <position position="53"/>
    </location>
    <ligand>
        <name>AMP</name>
        <dbReference type="ChEBI" id="CHEBI:456215"/>
    </ligand>
</feature>
<dbReference type="STRING" id="1798492.A3C89_01990"/>
<dbReference type="EC" id="2.7.4.3" evidence="5 7"/>
<comment type="domain">
    <text evidence="5">Consists of three domains, a large central CORE domain and two small peripheral domains, NMPbind and LID, which undergo movements during catalysis. The LID domain closes over the site of phosphoryl transfer upon ATP binding. Assembling and dissambling the active center during each catalytic cycle provides an effective means to prevent ATP hydrolysis.</text>
</comment>
<evidence type="ECO:0000313" key="9">
    <source>
        <dbReference type="Proteomes" id="UP000178794"/>
    </source>
</evidence>
<comment type="subcellular location">
    <subcellularLocation>
        <location evidence="5 7">Cytoplasm</location>
    </subcellularLocation>
</comment>
<dbReference type="InterPro" id="IPR000850">
    <property type="entry name" value="Adenylat/UMP-CMP_kin"/>
</dbReference>
<comment type="similarity">
    <text evidence="5 6">Belongs to the adenylate kinase family.</text>
</comment>
<dbReference type="GO" id="GO:0005737">
    <property type="term" value="C:cytoplasm"/>
    <property type="evidence" value="ECO:0007669"/>
    <property type="project" value="UniProtKB-SubCell"/>
</dbReference>
<dbReference type="Pfam" id="PF00406">
    <property type="entry name" value="ADK"/>
    <property type="match status" value="1"/>
</dbReference>
<evidence type="ECO:0000256" key="6">
    <source>
        <dbReference type="RuleBase" id="RU003330"/>
    </source>
</evidence>
<organism evidence="8 9">
    <name type="scientific">Candidatus Kaiserbacteria bacterium RIFCSPHIGHO2_02_FULL_50_50</name>
    <dbReference type="NCBI Taxonomy" id="1798492"/>
    <lineage>
        <taxon>Bacteria</taxon>
        <taxon>Candidatus Kaiseribacteriota</taxon>
    </lineage>
</organism>
<feature type="binding site" evidence="5">
    <location>
        <position position="48"/>
    </location>
    <ligand>
        <name>AMP</name>
        <dbReference type="ChEBI" id="CHEBI:456215"/>
    </ligand>
</feature>
<dbReference type="GO" id="GO:0044209">
    <property type="term" value="P:AMP salvage"/>
    <property type="evidence" value="ECO:0007669"/>
    <property type="project" value="UniProtKB-UniRule"/>
</dbReference>
<name>A0A1F6DCL3_9BACT</name>
<feature type="binding site" evidence="5">
    <location>
        <begin position="20"/>
        <end position="25"/>
    </location>
    <ligand>
        <name>ATP</name>
        <dbReference type="ChEBI" id="CHEBI:30616"/>
    </ligand>
</feature>
<keyword evidence="5 7" id="KW-0067">ATP-binding</keyword>
<dbReference type="PANTHER" id="PTHR23359">
    <property type="entry name" value="NUCLEOTIDE KINASE"/>
    <property type="match status" value="1"/>
</dbReference>
<feature type="binding site" evidence="5">
    <location>
        <position position="159"/>
    </location>
    <ligand>
        <name>AMP</name>
        <dbReference type="ChEBI" id="CHEBI:456215"/>
    </ligand>
</feature>
<feature type="binding site" evidence="5">
    <location>
        <position position="146"/>
    </location>
    <ligand>
        <name>ATP</name>
        <dbReference type="ChEBI" id="CHEBI:30616"/>
    </ligand>
</feature>
<feature type="binding site" evidence="5">
    <location>
        <begin position="104"/>
        <end position="107"/>
    </location>
    <ligand>
        <name>AMP</name>
        <dbReference type="ChEBI" id="CHEBI:456215"/>
    </ligand>
</feature>
<dbReference type="CDD" id="cd01428">
    <property type="entry name" value="ADK"/>
    <property type="match status" value="1"/>
</dbReference>
<dbReference type="InterPro" id="IPR027417">
    <property type="entry name" value="P-loop_NTPase"/>
</dbReference>
<dbReference type="GO" id="GO:0004017">
    <property type="term" value="F:AMP kinase activity"/>
    <property type="evidence" value="ECO:0007669"/>
    <property type="project" value="UniProtKB-UniRule"/>
</dbReference>
<reference evidence="8 9" key="1">
    <citation type="journal article" date="2016" name="Nat. Commun.">
        <title>Thousands of microbial genomes shed light on interconnected biogeochemical processes in an aquifer system.</title>
        <authorList>
            <person name="Anantharaman K."/>
            <person name="Brown C.T."/>
            <person name="Hug L.A."/>
            <person name="Sharon I."/>
            <person name="Castelle C.J."/>
            <person name="Probst A.J."/>
            <person name="Thomas B.C."/>
            <person name="Singh A."/>
            <person name="Wilkins M.J."/>
            <person name="Karaoz U."/>
            <person name="Brodie E.L."/>
            <person name="Williams K.H."/>
            <person name="Hubbard S.S."/>
            <person name="Banfield J.F."/>
        </authorList>
    </citation>
    <scope>NUCLEOTIDE SEQUENCE [LARGE SCALE GENOMIC DNA]</scope>
</reference>